<sequence>MSQKWAFQGINMLTKHVNTELRCQIHELKLLFLFSHNNINPSTIYLIPGSENVQLDNRTLQEQ</sequence>
<proteinExistence type="predicted"/>
<reference evidence="1" key="2">
    <citation type="journal article" date="2020" name="Nat. Commun.">
        <title>Large-scale genome sequencing of mycorrhizal fungi provides insights into the early evolution of symbiotic traits.</title>
        <authorList>
            <person name="Miyauchi S."/>
            <person name="Kiss E."/>
            <person name="Kuo A."/>
            <person name="Drula E."/>
            <person name="Kohler A."/>
            <person name="Sanchez-Garcia M."/>
            <person name="Morin E."/>
            <person name="Andreopoulos B."/>
            <person name="Barry K.W."/>
            <person name="Bonito G."/>
            <person name="Buee M."/>
            <person name="Carver A."/>
            <person name="Chen C."/>
            <person name="Cichocki N."/>
            <person name="Clum A."/>
            <person name="Culley D."/>
            <person name="Crous P.W."/>
            <person name="Fauchery L."/>
            <person name="Girlanda M."/>
            <person name="Hayes R.D."/>
            <person name="Keri Z."/>
            <person name="LaButti K."/>
            <person name="Lipzen A."/>
            <person name="Lombard V."/>
            <person name="Magnuson J."/>
            <person name="Maillard F."/>
            <person name="Murat C."/>
            <person name="Nolan M."/>
            <person name="Ohm R.A."/>
            <person name="Pangilinan J."/>
            <person name="Pereira M.F."/>
            <person name="Perotto S."/>
            <person name="Peter M."/>
            <person name="Pfister S."/>
            <person name="Riley R."/>
            <person name="Sitrit Y."/>
            <person name="Stielow J.B."/>
            <person name="Szollosi G."/>
            <person name="Zifcakova L."/>
            <person name="Stursova M."/>
            <person name="Spatafora J.W."/>
            <person name="Tedersoo L."/>
            <person name="Vaario L.M."/>
            <person name="Yamada A."/>
            <person name="Yan M."/>
            <person name="Wang P."/>
            <person name="Xu J."/>
            <person name="Bruns T."/>
            <person name="Baldrian P."/>
            <person name="Vilgalys R."/>
            <person name="Dunand C."/>
            <person name="Henrissat B."/>
            <person name="Grigoriev I.V."/>
            <person name="Hibbett D."/>
            <person name="Nagy L.G."/>
            <person name="Martin F.M."/>
        </authorList>
    </citation>
    <scope>NUCLEOTIDE SEQUENCE</scope>
    <source>
        <strain evidence="1">P2</strain>
    </source>
</reference>
<reference evidence="1" key="1">
    <citation type="submission" date="2019-10" db="EMBL/GenBank/DDBJ databases">
        <authorList>
            <consortium name="DOE Joint Genome Institute"/>
            <person name="Kuo A."/>
            <person name="Miyauchi S."/>
            <person name="Kiss E."/>
            <person name="Drula E."/>
            <person name="Kohler A."/>
            <person name="Sanchez-Garcia M."/>
            <person name="Andreopoulos B."/>
            <person name="Barry K.W."/>
            <person name="Bonito G."/>
            <person name="Buee M."/>
            <person name="Carver A."/>
            <person name="Chen C."/>
            <person name="Cichocki N."/>
            <person name="Clum A."/>
            <person name="Culley D."/>
            <person name="Crous P.W."/>
            <person name="Fauchery L."/>
            <person name="Girlanda M."/>
            <person name="Hayes R."/>
            <person name="Keri Z."/>
            <person name="Labutti K."/>
            <person name="Lipzen A."/>
            <person name="Lombard V."/>
            <person name="Magnuson J."/>
            <person name="Maillard F."/>
            <person name="Morin E."/>
            <person name="Murat C."/>
            <person name="Nolan M."/>
            <person name="Ohm R."/>
            <person name="Pangilinan J."/>
            <person name="Pereira M."/>
            <person name="Perotto S."/>
            <person name="Peter M."/>
            <person name="Riley R."/>
            <person name="Sitrit Y."/>
            <person name="Stielow B."/>
            <person name="Szollosi G."/>
            <person name="Zifcakova L."/>
            <person name="Stursova M."/>
            <person name="Spatafora J.W."/>
            <person name="Tedersoo L."/>
            <person name="Vaario L.-M."/>
            <person name="Yamada A."/>
            <person name="Yan M."/>
            <person name="Wang P."/>
            <person name="Xu J."/>
            <person name="Bruns T."/>
            <person name="Baldrian P."/>
            <person name="Vilgalys R."/>
            <person name="Henrissat B."/>
            <person name="Grigoriev I.V."/>
            <person name="Hibbett D."/>
            <person name="Nagy L.G."/>
            <person name="Martin F.M."/>
        </authorList>
    </citation>
    <scope>NUCLEOTIDE SEQUENCE</scope>
    <source>
        <strain evidence="1">P2</strain>
    </source>
</reference>
<organism evidence="1 2">
    <name type="scientific">Thelephora ganbajun</name>
    <name type="common">Ganba fungus</name>
    <dbReference type="NCBI Taxonomy" id="370292"/>
    <lineage>
        <taxon>Eukaryota</taxon>
        <taxon>Fungi</taxon>
        <taxon>Dikarya</taxon>
        <taxon>Basidiomycota</taxon>
        <taxon>Agaricomycotina</taxon>
        <taxon>Agaricomycetes</taxon>
        <taxon>Thelephorales</taxon>
        <taxon>Thelephoraceae</taxon>
        <taxon>Thelephora</taxon>
    </lineage>
</organism>
<name>A0ACB6Z150_THEGA</name>
<evidence type="ECO:0000313" key="1">
    <source>
        <dbReference type="EMBL" id="KAF9642856.1"/>
    </source>
</evidence>
<gene>
    <name evidence="1" type="ORF">BDM02DRAFT_3192589</name>
</gene>
<dbReference type="EMBL" id="MU118339">
    <property type="protein sequence ID" value="KAF9642856.1"/>
    <property type="molecule type" value="Genomic_DNA"/>
</dbReference>
<accession>A0ACB6Z150</accession>
<protein>
    <submittedName>
        <fullName evidence="1">Uncharacterized protein</fullName>
    </submittedName>
</protein>
<comment type="caution">
    <text evidence="1">The sequence shown here is derived from an EMBL/GenBank/DDBJ whole genome shotgun (WGS) entry which is preliminary data.</text>
</comment>
<dbReference type="Proteomes" id="UP000886501">
    <property type="component" value="Unassembled WGS sequence"/>
</dbReference>
<keyword evidence="2" id="KW-1185">Reference proteome</keyword>
<evidence type="ECO:0000313" key="2">
    <source>
        <dbReference type="Proteomes" id="UP000886501"/>
    </source>
</evidence>